<dbReference type="PROSITE" id="PS50977">
    <property type="entry name" value="HTH_TETR_2"/>
    <property type="match status" value="1"/>
</dbReference>
<accession>A0ABP9EKA9</accession>
<evidence type="ECO:0000256" key="4">
    <source>
        <dbReference type="PROSITE-ProRule" id="PRU00335"/>
    </source>
</evidence>
<evidence type="ECO:0000313" key="7">
    <source>
        <dbReference type="EMBL" id="GAA4881461.1"/>
    </source>
</evidence>
<evidence type="ECO:0000256" key="5">
    <source>
        <dbReference type="SAM" id="MobiDB-lite"/>
    </source>
</evidence>
<dbReference type="SUPFAM" id="SSF46689">
    <property type="entry name" value="Homeodomain-like"/>
    <property type="match status" value="1"/>
</dbReference>
<evidence type="ECO:0000259" key="6">
    <source>
        <dbReference type="PROSITE" id="PS50977"/>
    </source>
</evidence>
<gene>
    <name evidence="7" type="ORF">GCM10023235_72200</name>
</gene>
<dbReference type="InterPro" id="IPR001647">
    <property type="entry name" value="HTH_TetR"/>
</dbReference>
<dbReference type="InterPro" id="IPR009057">
    <property type="entry name" value="Homeodomain-like_sf"/>
</dbReference>
<dbReference type="InterPro" id="IPR023772">
    <property type="entry name" value="DNA-bd_HTH_TetR-type_CS"/>
</dbReference>
<dbReference type="PANTHER" id="PTHR30055">
    <property type="entry name" value="HTH-TYPE TRANSCRIPTIONAL REGULATOR RUTR"/>
    <property type="match status" value="1"/>
</dbReference>
<dbReference type="RefSeq" id="WP_345701130.1">
    <property type="nucleotide sequence ID" value="NZ_BAABIS010000001.1"/>
</dbReference>
<evidence type="ECO:0000313" key="8">
    <source>
        <dbReference type="Proteomes" id="UP001501752"/>
    </source>
</evidence>
<organism evidence="7 8">
    <name type="scientific">Kitasatospora terrestris</name>
    <dbReference type="NCBI Taxonomy" id="258051"/>
    <lineage>
        <taxon>Bacteria</taxon>
        <taxon>Bacillati</taxon>
        <taxon>Actinomycetota</taxon>
        <taxon>Actinomycetes</taxon>
        <taxon>Kitasatosporales</taxon>
        <taxon>Streptomycetaceae</taxon>
        <taxon>Kitasatospora</taxon>
    </lineage>
</organism>
<proteinExistence type="predicted"/>
<dbReference type="EMBL" id="BAABIS010000001">
    <property type="protein sequence ID" value="GAA4881461.1"/>
    <property type="molecule type" value="Genomic_DNA"/>
</dbReference>
<reference evidence="8" key="1">
    <citation type="journal article" date="2019" name="Int. J. Syst. Evol. Microbiol.">
        <title>The Global Catalogue of Microorganisms (GCM) 10K type strain sequencing project: providing services to taxonomists for standard genome sequencing and annotation.</title>
        <authorList>
            <consortium name="The Broad Institute Genomics Platform"/>
            <consortium name="The Broad Institute Genome Sequencing Center for Infectious Disease"/>
            <person name="Wu L."/>
            <person name="Ma J."/>
        </authorList>
    </citation>
    <scope>NUCLEOTIDE SEQUENCE [LARGE SCALE GENOMIC DNA]</scope>
    <source>
        <strain evidence="8">JCM 13006</strain>
    </source>
</reference>
<feature type="domain" description="HTH tetR-type" evidence="6">
    <location>
        <begin position="19"/>
        <end position="79"/>
    </location>
</feature>
<name>A0ABP9EKA9_9ACTN</name>
<protein>
    <submittedName>
        <fullName evidence="7">TetR/AcrR family transcriptional regulator</fullName>
    </submittedName>
</protein>
<dbReference type="PROSITE" id="PS01081">
    <property type="entry name" value="HTH_TETR_1"/>
    <property type="match status" value="1"/>
</dbReference>
<comment type="caution">
    <text evidence="7">The sequence shown here is derived from an EMBL/GenBank/DDBJ whole genome shotgun (WGS) entry which is preliminary data.</text>
</comment>
<evidence type="ECO:0000256" key="3">
    <source>
        <dbReference type="ARBA" id="ARBA00023163"/>
    </source>
</evidence>
<evidence type="ECO:0000256" key="1">
    <source>
        <dbReference type="ARBA" id="ARBA00023015"/>
    </source>
</evidence>
<dbReference type="Gene3D" id="1.10.357.10">
    <property type="entry name" value="Tetracycline Repressor, domain 2"/>
    <property type="match status" value="1"/>
</dbReference>
<feature type="DNA-binding region" description="H-T-H motif" evidence="4">
    <location>
        <begin position="42"/>
        <end position="61"/>
    </location>
</feature>
<keyword evidence="1" id="KW-0805">Transcription regulation</keyword>
<dbReference type="PRINTS" id="PR00455">
    <property type="entry name" value="HTHTETR"/>
</dbReference>
<dbReference type="Pfam" id="PF00440">
    <property type="entry name" value="TetR_N"/>
    <property type="match status" value="1"/>
</dbReference>
<feature type="region of interest" description="Disordered" evidence="5">
    <location>
        <begin position="209"/>
        <end position="228"/>
    </location>
</feature>
<dbReference type="Proteomes" id="UP001501752">
    <property type="component" value="Unassembled WGS sequence"/>
</dbReference>
<keyword evidence="3" id="KW-0804">Transcription</keyword>
<dbReference type="PANTHER" id="PTHR30055:SF234">
    <property type="entry name" value="HTH-TYPE TRANSCRIPTIONAL REGULATOR BETI"/>
    <property type="match status" value="1"/>
</dbReference>
<keyword evidence="2 4" id="KW-0238">DNA-binding</keyword>
<sequence length="228" mass="24798">MSNQPGAARRVGTKGMPRRERERLILDAAAEEFGRKGYARGSTAEVAARAGITKPMIYEYFASKDGLYLTCLERAGTRLVDAVRSAQRGPSDLTRAARTLEAIFRTLESRVYEWTLVYDTTVPAHGPLHEAAAVHRRELNRLGAIGVGEVLGLPPAGDPLDADLATHLWYGNVSAAVAWWQHRPEQSAADMVARFERILAVLYPGTTDARADAPHPPRGAATRAGGTR</sequence>
<evidence type="ECO:0000256" key="2">
    <source>
        <dbReference type="ARBA" id="ARBA00023125"/>
    </source>
</evidence>
<dbReference type="InterPro" id="IPR050109">
    <property type="entry name" value="HTH-type_TetR-like_transc_reg"/>
</dbReference>
<keyword evidence="8" id="KW-1185">Reference proteome</keyword>